<feature type="region of interest" description="Disordered" evidence="1">
    <location>
        <begin position="814"/>
        <end position="860"/>
    </location>
</feature>
<feature type="compositionally biased region" description="Low complexity" evidence="1">
    <location>
        <begin position="116"/>
        <end position="142"/>
    </location>
</feature>
<feature type="region of interest" description="Disordered" evidence="1">
    <location>
        <begin position="716"/>
        <end position="736"/>
    </location>
</feature>
<dbReference type="Proteomes" id="UP000016923">
    <property type="component" value="Unassembled WGS sequence"/>
</dbReference>
<feature type="region of interest" description="Disordered" evidence="1">
    <location>
        <begin position="936"/>
        <end position="959"/>
    </location>
</feature>
<dbReference type="HOGENOM" id="CLU_276833_0_0_1"/>
<evidence type="ECO:0000256" key="1">
    <source>
        <dbReference type="SAM" id="MobiDB-lite"/>
    </source>
</evidence>
<feature type="region of interest" description="Disordered" evidence="1">
    <location>
        <begin position="880"/>
        <end position="908"/>
    </location>
</feature>
<evidence type="ECO:0000313" key="3">
    <source>
        <dbReference type="Proteomes" id="UP000016923"/>
    </source>
</evidence>
<keyword evidence="3" id="KW-1185">Reference proteome</keyword>
<dbReference type="EMBL" id="KE148157">
    <property type="protein sequence ID" value="EPE05310.1"/>
    <property type="molecule type" value="Genomic_DNA"/>
</dbReference>
<proteinExistence type="predicted"/>
<sequence>MASPPSPEQQPVPIAVLPAAPPPAKLAPRRAVVDDHLPTRPCTPPPSSTAHPPILPAEGGSSPQHSPSRFPIPRIPDFEGLVDSGTDSDDELFQLSRVKASSSTVFPAGGSPGPSTPKKSSTAGSASGSVTDSSSLSPLSSLMNRIGSIGRGSPTQATSHCEQTPEAAKSSDNLAVAAHRAEVRRLTHKRMQEELHKNRHPYSSHSYKRSTMSTIKEDATDTSPRGIAAMQQKALSASLGNSPSRRCTEYNVVKSTEDLSMPSVVDRKLKKKGSISLSLEPNSSASSLVLPRAFALQGNARIKLPQGLEVRGRSRNSRSRSLRDWVWSSFAANQPQGGAPVGQELPPTEVSAVSDSQDGPSKASYATDGKGKMGGLGDLGFRHATPSDGICTKPARVAAQRTGTKEMSETTPESLSSLDEDASIHEACKARVVTSGRLSASSVHPLSSDSAVWNTIGADSRQHVNLAPIARHGQESSGASRISTLNLPSPCLEPALASGGESRQILRRTRGSSSHDDSIQLSLPSRYFDYAAALEAADAESAYEGSACHSGQAQAGSMSNPQSLVGDMEKMSEGWHQQISQIQRGSPVKPVSFPEMRLSQTWPSAMQLPSIRKDQSNGSQDPFRANESIFEVAENPARAVDGSLVTHGARRRSHPARHTMALDTRDMDTAWWQDHGNNPTSCDEISFLDRSAKSKLSQEAGSLVQGEVIDIVPESATEPHAERKAEPYALQKPSSSGFENVIRARLKKVLLRKQESVAADSLTPPPGQLSLVDTSTCGQETEKPLENQSTMAEASRSKDDTVLILRDDISEMAAEQSEITSQQDADFPNTPVSRLEPTSQLGPQTAQEKRLTGSPDEGTIKDVDSIFGAWVRIDNSQDTVPATPVKKGENKADGITTPKHGPKPDYSVPSTPVATAYAEVRAYIADAFASPRVSKTVQGVHQESPSSSYKDAVSSHDTAATHPVSNAIQPVPDNAFPLRSDLALPKLPLDADAPSAKFNTWSGRVNPTKPRLMRSTVQFSTELESIFLGKQRECKNKDNTNILRDSMPRAIAGHD</sequence>
<feature type="region of interest" description="Disordered" evidence="1">
    <location>
        <begin position="758"/>
        <end position="799"/>
    </location>
</feature>
<evidence type="ECO:0000313" key="2">
    <source>
        <dbReference type="EMBL" id="EPE05310.1"/>
    </source>
</evidence>
<organism evidence="2 3">
    <name type="scientific">Ophiostoma piceae (strain UAMH 11346)</name>
    <name type="common">Sap stain fungus</name>
    <dbReference type="NCBI Taxonomy" id="1262450"/>
    <lineage>
        <taxon>Eukaryota</taxon>
        <taxon>Fungi</taxon>
        <taxon>Dikarya</taxon>
        <taxon>Ascomycota</taxon>
        <taxon>Pezizomycotina</taxon>
        <taxon>Sordariomycetes</taxon>
        <taxon>Sordariomycetidae</taxon>
        <taxon>Ophiostomatales</taxon>
        <taxon>Ophiostomataceae</taxon>
        <taxon>Ophiostoma</taxon>
    </lineage>
</organism>
<dbReference type="AlphaFoldDB" id="S3CWW7"/>
<feature type="compositionally biased region" description="Pro residues" evidence="1">
    <location>
        <begin position="1"/>
        <end position="10"/>
    </location>
</feature>
<feature type="region of interest" description="Disordered" evidence="1">
    <location>
        <begin position="493"/>
        <end position="518"/>
    </location>
</feature>
<dbReference type="eggNOG" id="ENOG502RK96">
    <property type="taxonomic scope" value="Eukaryota"/>
</dbReference>
<feature type="region of interest" description="Disordered" evidence="1">
    <location>
        <begin position="335"/>
        <end position="371"/>
    </location>
</feature>
<dbReference type="VEuPathDB" id="FungiDB:F503_03915"/>
<accession>S3CWW7</accession>
<dbReference type="OrthoDB" id="5224764at2759"/>
<feature type="compositionally biased region" description="Polar residues" evidence="1">
    <location>
        <begin position="153"/>
        <end position="162"/>
    </location>
</feature>
<feature type="compositionally biased region" description="Polar residues" evidence="1">
    <location>
        <begin position="817"/>
        <end position="846"/>
    </location>
</feature>
<protein>
    <submittedName>
        <fullName evidence="2">C6 zinc finger domain containing protein</fullName>
    </submittedName>
</protein>
<feature type="compositionally biased region" description="Basic and acidic residues" evidence="1">
    <location>
        <begin position="717"/>
        <end position="726"/>
    </location>
</feature>
<reference evidence="2 3" key="1">
    <citation type="journal article" date="2013" name="BMC Genomics">
        <title>The genome and transcriptome of the pine saprophyte Ophiostoma piceae, and a comparison with the bark beetle-associated pine pathogen Grosmannia clavigera.</title>
        <authorList>
            <person name="Haridas S."/>
            <person name="Wang Y."/>
            <person name="Lim L."/>
            <person name="Massoumi Alamouti S."/>
            <person name="Jackman S."/>
            <person name="Docking R."/>
            <person name="Robertson G."/>
            <person name="Birol I."/>
            <person name="Bohlmann J."/>
            <person name="Breuil C."/>
        </authorList>
    </citation>
    <scope>NUCLEOTIDE SEQUENCE [LARGE SCALE GENOMIC DNA]</scope>
    <source>
        <strain evidence="2 3">UAMH 11346</strain>
    </source>
</reference>
<name>S3CWW7_OPHP1</name>
<gene>
    <name evidence="2" type="ORF">F503_03915</name>
</gene>
<feature type="region of interest" description="Disordered" evidence="1">
    <location>
        <begin position="1"/>
        <end position="175"/>
    </location>
</feature>